<sequence>MLSPAVLALGATALCASGCVWYLPAAADLRAGADRPVSRRLGAAACLTGWATVALSAPLLLAAASWTTLGAVTGAGSATALLLAGLARAHRAHEERATRRAWAALRLRPPARRWPARTGLARVFLWWFLPGYVLAAGAVAVLLIGETVGR</sequence>
<keyword evidence="1" id="KW-0472">Membrane</keyword>
<gene>
    <name evidence="2" type="ORF">SAMN05216268_104458</name>
</gene>
<protein>
    <submittedName>
        <fullName evidence="2">Uncharacterized protein</fullName>
    </submittedName>
</protein>
<keyword evidence="1" id="KW-1133">Transmembrane helix</keyword>
<evidence type="ECO:0000256" key="1">
    <source>
        <dbReference type="SAM" id="Phobius"/>
    </source>
</evidence>
<feature type="transmembrane region" description="Helical" evidence="1">
    <location>
        <begin position="69"/>
        <end position="89"/>
    </location>
</feature>
<dbReference type="AlphaFoldDB" id="A0A9X8QR58"/>
<dbReference type="RefSeq" id="WP_286160221.1">
    <property type="nucleotide sequence ID" value="NZ_FRBK01000004.1"/>
</dbReference>
<evidence type="ECO:0000313" key="3">
    <source>
        <dbReference type="Proteomes" id="UP000184388"/>
    </source>
</evidence>
<evidence type="ECO:0000313" key="2">
    <source>
        <dbReference type="EMBL" id="SHL48811.1"/>
    </source>
</evidence>
<comment type="caution">
    <text evidence="2">The sequence shown here is derived from an EMBL/GenBank/DDBJ whole genome shotgun (WGS) entry which is preliminary data.</text>
</comment>
<organism evidence="2 3">
    <name type="scientific">Streptomyces yunnanensis</name>
    <dbReference type="NCBI Taxonomy" id="156453"/>
    <lineage>
        <taxon>Bacteria</taxon>
        <taxon>Bacillati</taxon>
        <taxon>Actinomycetota</taxon>
        <taxon>Actinomycetes</taxon>
        <taxon>Kitasatosporales</taxon>
        <taxon>Streptomycetaceae</taxon>
        <taxon>Streptomyces</taxon>
    </lineage>
</organism>
<keyword evidence="1" id="KW-0812">Transmembrane</keyword>
<feature type="transmembrane region" description="Helical" evidence="1">
    <location>
        <begin position="41"/>
        <end position="63"/>
    </location>
</feature>
<name>A0A9X8QR58_9ACTN</name>
<accession>A0A9X8QR58</accession>
<reference evidence="3" key="1">
    <citation type="submission" date="2016-11" db="EMBL/GenBank/DDBJ databases">
        <authorList>
            <person name="Jaros S."/>
            <person name="Januszkiewicz K."/>
            <person name="Wedrychowicz H."/>
        </authorList>
    </citation>
    <scope>NUCLEOTIDE SEQUENCE [LARGE SCALE GENOMIC DNA]</scope>
    <source>
        <strain evidence="3">CGMCC 4.3555</strain>
    </source>
</reference>
<feature type="transmembrane region" description="Helical" evidence="1">
    <location>
        <begin position="6"/>
        <end position="29"/>
    </location>
</feature>
<dbReference type="EMBL" id="FRBK01000004">
    <property type="protein sequence ID" value="SHL48811.1"/>
    <property type="molecule type" value="Genomic_DNA"/>
</dbReference>
<dbReference type="Proteomes" id="UP000184388">
    <property type="component" value="Unassembled WGS sequence"/>
</dbReference>
<feature type="transmembrane region" description="Helical" evidence="1">
    <location>
        <begin position="123"/>
        <end position="144"/>
    </location>
</feature>
<proteinExistence type="predicted"/>